<dbReference type="InterPro" id="IPR050823">
    <property type="entry name" value="Plant_Ser_Thr_Prot_Kinase"/>
</dbReference>
<dbReference type="PROSITE" id="PS50011">
    <property type="entry name" value="PROTEIN_KINASE_DOM"/>
    <property type="match status" value="1"/>
</dbReference>
<keyword evidence="2" id="KW-0472">Membrane</keyword>
<organism evidence="4 5">
    <name type="scientific">Escallonia rubra</name>
    <dbReference type="NCBI Taxonomy" id="112253"/>
    <lineage>
        <taxon>Eukaryota</taxon>
        <taxon>Viridiplantae</taxon>
        <taxon>Streptophyta</taxon>
        <taxon>Embryophyta</taxon>
        <taxon>Tracheophyta</taxon>
        <taxon>Spermatophyta</taxon>
        <taxon>Magnoliopsida</taxon>
        <taxon>eudicotyledons</taxon>
        <taxon>Gunneridae</taxon>
        <taxon>Pentapetalae</taxon>
        <taxon>asterids</taxon>
        <taxon>campanulids</taxon>
        <taxon>Escalloniales</taxon>
        <taxon>Escalloniaceae</taxon>
        <taxon>Escallonia</taxon>
    </lineage>
</organism>
<dbReference type="Pfam" id="PF07714">
    <property type="entry name" value="PK_Tyr_Ser-Thr"/>
    <property type="match status" value="1"/>
</dbReference>
<dbReference type="GO" id="GO:0005524">
    <property type="term" value="F:ATP binding"/>
    <property type="evidence" value="ECO:0007669"/>
    <property type="project" value="InterPro"/>
</dbReference>
<name>A0AA88UQJ7_9ASTE</name>
<dbReference type="InterPro" id="IPR000719">
    <property type="entry name" value="Prot_kinase_dom"/>
</dbReference>
<dbReference type="AlphaFoldDB" id="A0AA88UQJ7"/>
<proteinExistence type="predicted"/>
<dbReference type="InterPro" id="IPR011009">
    <property type="entry name" value="Kinase-like_dom_sf"/>
</dbReference>
<accession>A0AA88UQJ7</accession>
<dbReference type="InterPro" id="IPR001245">
    <property type="entry name" value="Ser-Thr/Tyr_kinase_cat_dom"/>
</dbReference>
<keyword evidence="2" id="KW-1003">Cell membrane</keyword>
<reference evidence="4" key="1">
    <citation type="submission" date="2022-12" db="EMBL/GenBank/DDBJ databases">
        <title>Draft genome assemblies for two species of Escallonia (Escalloniales).</title>
        <authorList>
            <person name="Chanderbali A."/>
            <person name="Dervinis C."/>
            <person name="Anghel I."/>
            <person name="Soltis D."/>
            <person name="Soltis P."/>
            <person name="Zapata F."/>
        </authorList>
    </citation>
    <scope>NUCLEOTIDE SEQUENCE</scope>
    <source>
        <strain evidence="4">UCBG92.1500</strain>
        <tissue evidence="4">Leaf</tissue>
    </source>
</reference>
<evidence type="ECO:0000313" key="4">
    <source>
        <dbReference type="EMBL" id="KAK2994455.1"/>
    </source>
</evidence>
<evidence type="ECO:0000256" key="2">
    <source>
        <dbReference type="ARBA" id="ARBA00022475"/>
    </source>
</evidence>
<comment type="caution">
    <text evidence="4">The sequence shown here is derived from an EMBL/GenBank/DDBJ whole genome shotgun (WGS) entry which is preliminary data.</text>
</comment>
<evidence type="ECO:0000313" key="5">
    <source>
        <dbReference type="Proteomes" id="UP001187471"/>
    </source>
</evidence>
<evidence type="ECO:0000259" key="3">
    <source>
        <dbReference type="PROSITE" id="PS50011"/>
    </source>
</evidence>
<dbReference type="Gene3D" id="3.30.200.20">
    <property type="entry name" value="Phosphorylase Kinase, domain 1"/>
    <property type="match status" value="1"/>
</dbReference>
<dbReference type="Proteomes" id="UP001187471">
    <property type="component" value="Unassembled WGS sequence"/>
</dbReference>
<feature type="domain" description="Protein kinase" evidence="3">
    <location>
        <begin position="64"/>
        <end position="416"/>
    </location>
</feature>
<dbReference type="Gene3D" id="1.10.510.10">
    <property type="entry name" value="Transferase(Phosphotransferase) domain 1"/>
    <property type="match status" value="1"/>
</dbReference>
<dbReference type="PANTHER" id="PTHR45621">
    <property type="entry name" value="OS01G0588500 PROTEIN-RELATED"/>
    <property type="match status" value="1"/>
</dbReference>
<dbReference type="EMBL" id="JAVXUO010000204">
    <property type="protein sequence ID" value="KAK2994455.1"/>
    <property type="molecule type" value="Genomic_DNA"/>
</dbReference>
<dbReference type="GO" id="GO:0004672">
    <property type="term" value="F:protein kinase activity"/>
    <property type="evidence" value="ECO:0007669"/>
    <property type="project" value="InterPro"/>
</dbReference>
<evidence type="ECO:0000256" key="1">
    <source>
        <dbReference type="ARBA" id="ARBA00004236"/>
    </source>
</evidence>
<dbReference type="GO" id="GO:0005886">
    <property type="term" value="C:plasma membrane"/>
    <property type="evidence" value="ECO:0007669"/>
    <property type="project" value="UniProtKB-SubCell"/>
</dbReference>
<comment type="subcellular location">
    <subcellularLocation>
        <location evidence="1">Cell membrane</location>
    </subcellularLocation>
</comment>
<sequence>MHNKHHLLRETHPWTDGRRKPTSFQIATYKASLIAEAMNSAKLIEYPLQESFGFNELRVANRNFRPDSLLRESGFNCVFKGWIDENTSTVARPGTGMVISVKRLRQEGYQGHKEWALSHPNLVKLVGYCLEDEHRLLVYEFMPRGSLENHLFRSVFIMLGAGSSDFQPLSWNLRIKVFLGAAKGLAYLHSPEAKVIYLDSKVSNILIDSFPYNFHPFTTRTIMHSFLILGLAKDEPADGKSHVSTRVMGTYGYAALSFWPQVPMSAKLVQHDGCRGDFLPALATVIIRKSRGHATIFVKVASPMDGATSLVEEEHGSRLFSSGLSNVQRSNFGAKEVRWMIDTFTEEGRVANKPEEHNKRKSCFRLNFSSRREDDLSFVILCNSVKEKFANLIPQIYLVDLTKVLTKTLSKNYNYIENGEPSFQGFQIRDLA</sequence>
<keyword evidence="5" id="KW-1185">Reference proteome</keyword>
<gene>
    <name evidence="4" type="ORF">RJ640_000914</name>
</gene>
<protein>
    <recommendedName>
        <fullName evidence="3">Protein kinase domain-containing protein</fullName>
    </recommendedName>
</protein>
<dbReference type="SUPFAM" id="SSF56112">
    <property type="entry name" value="Protein kinase-like (PK-like)"/>
    <property type="match status" value="1"/>
</dbReference>